<reference evidence="1 2" key="1">
    <citation type="submission" date="2020-05" db="EMBL/GenBank/DDBJ databases">
        <title>Erythrobacter mangrovi sp. nov., isolated from rhizosphere soil of mangrove plant (Kandelia candel).</title>
        <authorList>
            <person name="Ye Y.H."/>
        </authorList>
    </citation>
    <scope>NUCLEOTIDE SEQUENCE [LARGE SCALE GENOMIC DNA]</scope>
    <source>
        <strain evidence="1 2">EB310</strain>
    </source>
</reference>
<keyword evidence="2" id="KW-1185">Reference proteome</keyword>
<dbReference type="KEGG" id="emv:HQR01_13275"/>
<accession>A0A7D3XIX8</accession>
<evidence type="ECO:0000313" key="1">
    <source>
        <dbReference type="EMBL" id="QKG72258.1"/>
    </source>
</evidence>
<organism evidence="1 2">
    <name type="scientific">Erythrobacter mangrovi</name>
    <dbReference type="NCBI Taxonomy" id="2739433"/>
    <lineage>
        <taxon>Bacteria</taxon>
        <taxon>Pseudomonadati</taxon>
        <taxon>Pseudomonadota</taxon>
        <taxon>Alphaproteobacteria</taxon>
        <taxon>Sphingomonadales</taxon>
        <taxon>Erythrobacteraceae</taxon>
        <taxon>Erythrobacter/Porphyrobacter group</taxon>
        <taxon>Erythrobacter</taxon>
    </lineage>
</organism>
<dbReference type="RefSeq" id="WP_173215349.1">
    <property type="nucleotide sequence ID" value="NZ_CP053921.1"/>
</dbReference>
<protein>
    <submittedName>
        <fullName evidence="1">Uncharacterized protein</fullName>
    </submittedName>
</protein>
<evidence type="ECO:0000313" key="2">
    <source>
        <dbReference type="Proteomes" id="UP000504693"/>
    </source>
</evidence>
<name>A0A7D3XIX8_9SPHN</name>
<dbReference type="AlphaFoldDB" id="A0A7D3XIX8"/>
<sequence length="55" mass="5870">MFKKLLLVGLIVLGLVYGSGYDFASLKRAITSASNENARAVMSKSNDGWGPDSGY</sequence>
<dbReference type="EMBL" id="CP053921">
    <property type="protein sequence ID" value="QKG72258.1"/>
    <property type="molecule type" value="Genomic_DNA"/>
</dbReference>
<proteinExistence type="predicted"/>
<dbReference type="Proteomes" id="UP000504693">
    <property type="component" value="Chromosome"/>
</dbReference>
<gene>
    <name evidence="1" type="ORF">HQR01_13275</name>
</gene>